<evidence type="ECO:0000313" key="3">
    <source>
        <dbReference type="Proteomes" id="UP001596302"/>
    </source>
</evidence>
<dbReference type="InterPro" id="IPR043148">
    <property type="entry name" value="TagF_C"/>
</dbReference>
<keyword evidence="1" id="KW-0175">Coiled coil</keyword>
<dbReference type="EMBL" id="JBHSQW010000010">
    <property type="protein sequence ID" value="MFC5993646.1"/>
    <property type="molecule type" value="Genomic_DNA"/>
</dbReference>
<protein>
    <recommendedName>
        <fullName evidence="4">CDP-glycerol:poly(Glycerophosphate) glycerophosphotransferase</fullName>
    </recommendedName>
</protein>
<feature type="coiled-coil region" evidence="1">
    <location>
        <begin position="22"/>
        <end position="77"/>
    </location>
</feature>
<dbReference type="Gene3D" id="3.40.50.12580">
    <property type="match status" value="1"/>
</dbReference>
<evidence type="ECO:0000313" key="2">
    <source>
        <dbReference type="EMBL" id="MFC5993646.1"/>
    </source>
</evidence>
<gene>
    <name evidence="2" type="ORF">ACFQE5_05395</name>
</gene>
<sequence>MGRRIDRVRTALRWAKDLPARMDALDRRLDAIDAELRAARDDVGSVRCGLHRLAAPVEETRRELAQLRDTVHLVSRRTALRRCPIRVLFLVHLLGAWDAYHAVVEAMAASDDFEPIVASIPRRFRGSDGCCGEEDVHRGLTERGVTHVRLAGSGAEDILQLIKAIEPDVVCRQSQWDADIPDELSTQQLGFARICLVPYETMNLVVNVPGERTANTAVDSDFHRAAWMVFCTNEMMLEAAIRDGARNGAQFRVVGHPKADHLRTVKPVWPLDPGRPHETNRPGRVVWSAHHTIATGWTDFGAFHLMHPAMLDWARQCPDVQFVFMPHPALLPFPDSDASPISRADFDGWMRSWEALPNTAVLSEQDYGPVLAASDLMVTDGLSMLVEYQLFTKPLIYFERDGHRPFNAIGERVVRGVHGVRSVDEARRLAEKFLAGHPDPLADRQRENVRRLFGTADSTPRILRALRREIARERGEPEV</sequence>
<organism evidence="2 3">
    <name type="scientific">Pseudonocardia hispaniensis</name>
    <dbReference type="NCBI Taxonomy" id="904933"/>
    <lineage>
        <taxon>Bacteria</taxon>
        <taxon>Bacillati</taxon>
        <taxon>Actinomycetota</taxon>
        <taxon>Actinomycetes</taxon>
        <taxon>Pseudonocardiales</taxon>
        <taxon>Pseudonocardiaceae</taxon>
        <taxon>Pseudonocardia</taxon>
    </lineage>
</organism>
<name>A0ABW1IYS2_9PSEU</name>
<dbReference type="Proteomes" id="UP001596302">
    <property type="component" value="Unassembled WGS sequence"/>
</dbReference>
<keyword evidence="3" id="KW-1185">Reference proteome</keyword>
<evidence type="ECO:0008006" key="4">
    <source>
        <dbReference type="Google" id="ProtNLM"/>
    </source>
</evidence>
<proteinExistence type="predicted"/>
<dbReference type="RefSeq" id="WP_379583455.1">
    <property type="nucleotide sequence ID" value="NZ_JBHSQW010000010.1"/>
</dbReference>
<dbReference type="SUPFAM" id="SSF53756">
    <property type="entry name" value="UDP-Glycosyltransferase/glycogen phosphorylase"/>
    <property type="match status" value="1"/>
</dbReference>
<evidence type="ECO:0000256" key="1">
    <source>
        <dbReference type="SAM" id="Coils"/>
    </source>
</evidence>
<comment type="caution">
    <text evidence="2">The sequence shown here is derived from an EMBL/GenBank/DDBJ whole genome shotgun (WGS) entry which is preliminary data.</text>
</comment>
<reference evidence="3" key="1">
    <citation type="journal article" date="2019" name="Int. J. Syst. Evol. Microbiol.">
        <title>The Global Catalogue of Microorganisms (GCM) 10K type strain sequencing project: providing services to taxonomists for standard genome sequencing and annotation.</title>
        <authorList>
            <consortium name="The Broad Institute Genomics Platform"/>
            <consortium name="The Broad Institute Genome Sequencing Center for Infectious Disease"/>
            <person name="Wu L."/>
            <person name="Ma J."/>
        </authorList>
    </citation>
    <scope>NUCLEOTIDE SEQUENCE [LARGE SCALE GENOMIC DNA]</scope>
    <source>
        <strain evidence="3">CCM 8391</strain>
    </source>
</reference>
<accession>A0ABW1IYS2</accession>